<dbReference type="InterPro" id="IPR046373">
    <property type="entry name" value="Acyl-CoA_Oxase/DH_mid-dom_sf"/>
</dbReference>
<evidence type="ECO:0000256" key="1">
    <source>
        <dbReference type="ARBA" id="ARBA00023002"/>
    </source>
</evidence>
<dbReference type="GO" id="GO:0050660">
    <property type="term" value="F:flavin adenine dinucleotide binding"/>
    <property type="evidence" value="ECO:0007669"/>
    <property type="project" value="InterPro"/>
</dbReference>
<dbReference type="InterPro" id="IPR037069">
    <property type="entry name" value="AcylCoA_DH/ox_N_sf"/>
</dbReference>
<dbReference type="InterPro" id="IPR036250">
    <property type="entry name" value="AcylCo_DH-like_C"/>
</dbReference>
<protein>
    <recommendedName>
        <fullName evidence="6">Acyl-CoA dehydrogenase C-terminal domain-containing protein</fullName>
    </recommendedName>
</protein>
<dbReference type="Gene3D" id="1.10.540.10">
    <property type="entry name" value="Acyl-CoA dehydrogenase/oxidase, N-terminal domain"/>
    <property type="match status" value="1"/>
</dbReference>
<dbReference type="GO" id="GO:0008470">
    <property type="term" value="F:3-methylbutanoyl-CoA dehydrogenase activity"/>
    <property type="evidence" value="ECO:0007669"/>
    <property type="project" value="TreeGrafter"/>
</dbReference>
<dbReference type="Pfam" id="PF02771">
    <property type="entry name" value="Acyl-CoA_dh_N"/>
    <property type="match status" value="1"/>
</dbReference>
<dbReference type="PANTHER" id="PTHR43884">
    <property type="entry name" value="ACYL-COA DEHYDROGENASE"/>
    <property type="match status" value="1"/>
</dbReference>
<sequence length="444" mass="46911">MIGFLLSVLAPSIGPPGGAVRGAPVAVRPAAVPLSPEPGSVMRPWAGRKRMADGSVRISSPTDMVSAARNLAPLVRARRDEAEQLRRLPPDVAEAFAAAGLLQLYLPRSMGGPELPPLAAFEAIEELSRADGAAGWCAMIAGSLSLFAGWLPVEVGRAMAGEPANFRGAGSLRPEGRAVPVDGGYRVRGQWDFASGVHHANWLKATCVVMDGDRPRLTGAGTPQTLSMWVPAHQAMIKDTWSVVGMRGTGSHDFALEDVFVPEAHTYSVSDPPHETGPLYHPRLYYTSMWTATAANTLGIARGALDIMTDLASRRSSTMSTALLRDRPLVQARVAEAEAIVSAARTYLLSAVGTAWTTVCDGGADPTQAIAQARLAIVHGMHEAVRAVDLVFHAAGTNAVYTSNLLERPFRDIHVAVQHAAGAPAHYESAGKILLGASHNIAGW</sequence>
<dbReference type="SUPFAM" id="SSF47203">
    <property type="entry name" value="Acyl-CoA dehydrogenase C-terminal domain-like"/>
    <property type="match status" value="1"/>
</dbReference>
<feature type="domain" description="Acyl-CoA dehydrogenase C-terminal" evidence="3">
    <location>
        <begin position="293"/>
        <end position="421"/>
    </location>
</feature>
<proteinExistence type="predicted"/>
<accession>A0A2S6N8H6</accession>
<dbReference type="GO" id="GO:0006552">
    <property type="term" value="P:L-leucine catabolic process"/>
    <property type="evidence" value="ECO:0007669"/>
    <property type="project" value="TreeGrafter"/>
</dbReference>
<dbReference type="SUPFAM" id="SSF56645">
    <property type="entry name" value="Acyl-CoA dehydrogenase NM domain-like"/>
    <property type="match status" value="1"/>
</dbReference>
<organism evidence="4 5">
    <name type="scientific">Rhodopila globiformis</name>
    <name type="common">Rhodopseudomonas globiformis</name>
    <dbReference type="NCBI Taxonomy" id="1071"/>
    <lineage>
        <taxon>Bacteria</taxon>
        <taxon>Pseudomonadati</taxon>
        <taxon>Pseudomonadota</taxon>
        <taxon>Alphaproteobacteria</taxon>
        <taxon>Acetobacterales</taxon>
        <taxon>Acetobacteraceae</taxon>
        <taxon>Rhodopila</taxon>
    </lineage>
</organism>
<evidence type="ECO:0008006" key="6">
    <source>
        <dbReference type="Google" id="ProtNLM"/>
    </source>
</evidence>
<evidence type="ECO:0000313" key="5">
    <source>
        <dbReference type="Proteomes" id="UP000239724"/>
    </source>
</evidence>
<comment type="caution">
    <text evidence="4">The sequence shown here is derived from an EMBL/GenBank/DDBJ whole genome shotgun (WGS) entry which is preliminary data.</text>
</comment>
<evidence type="ECO:0000259" key="2">
    <source>
        <dbReference type="Pfam" id="PF02771"/>
    </source>
</evidence>
<name>A0A2S6N8H6_RHOGL</name>
<dbReference type="EMBL" id="NHRY01000202">
    <property type="protein sequence ID" value="PPQ30922.1"/>
    <property type="molecule type" value="Genomic_DNA"/>
</dbReference>
<dbReference type="Pfam" id="PF08028">
    <property type="entry name" value="Acyl-CoA_dh_2"/>
    <property type="match status" value="1"/>
</dbReference>
<dbReference type="Proteomes" id="UP000239724">
    <property type="component" value="Unassembled WGS sequence"/>
</dbReference>
<dbReference type="InterPro" id="IPR009100">
    <property type="entry name" value="AcylCoA_DH/oxidase_NM_dom_sf"/>
</dbReference>
<dbReference type="Gene3D" id="2.40.110.10">
    <property type="entry name" value="Butyryl-CoA Dehydrogenase, subunit A, domain 2"/>
    <property type="match status" value="1"/>
</dbReference>
<gene>
    <name evidence="4" type="ORF">CCS01_18400</name>
</gene>
<keyword evidence="5" id="KW-1185">Reference proteome</keyword>
<keyword evidence="1" id="KW-0560">Oxidoreductase</keyword>
<evidence type="ECO:0000313" key="4">
    <source>
        <dbReference type="EMBL" id="PPQ30922.1"/>
    </source>
</evidence>
<evidence type="ECO:0000259" key="3">
    <source>
        <dbReference type="Pfam" id="PF08028"/>
    </source>
</evidence>
<reference evidence="4 5" key="1">
    <citation type="journal article" date="2018" name="Arch. Microbiol.">
        <title>New insights into the metabolic potential of the phototrophic purple bacterium Rhodopila globiformis DSM 161(T) from its draft genome sequence and evidence for a vanadium-dependent nitrogenase.</title>
        <authorList>
            <person name="Imhoff J.F."/>
            <person name="Rahn T."/>
            <person name="Kunzel S."/>
            <person name="Neulinger S.C."/>
        </authorList>
    </citation>
    <scope>NUCLEOTIDE SEQUENCE [LARGE SCALE GENOMIC DNA]</scope>
    <source>
        <strain evidence="4 5">DSM 161</strain>
    </source>
</reference>
<dbReference type="PIRSF" id="PIRSF016578">
    <property type="entry name" value="HsaA"/>
    <property type="match status" value="1"/>
</dbReference>
<dbReference type="PANTHER" id="PTHR43884:SF12">
    <property type="entry name" value="ISOVALERYL-COA DEHYDROGENASE, MITOCHONDRIAL-RELATED"/>
    <property type="match status" value="1"/>
</dbReference>
<dbReference type="InterPro" id="IPR013107">
    <property type="entry name" value="Acyl-CoA_DH_C"/>
</dbReference>
<feature type="domain" description="Acyl-CoA dehydrogenase/oxidase N-terminal" evidence="2">
    <location>
        <begin position="69"/>
        <end position="143"/>
    </location>
</feature>
<dbReference type="InterPro" id="IPR013786">
    <property type="entry name" value="AcylCoA_DH/ox_N"/>
</dbReference>
<dbReference type="AlphaFoldDB" id="A0A2S6N8H6"/>
<dbReference type="Gene3D" id="1.20.140.10">
    <property type="entry name" value="Butyryl-CoA Dehydrogenase, subunit A, domain 3"/>
    <property type="match status" value="1"/>
</dbReference>